<evidence type="ECO:0000313" key="2">
    <source>
        <dbReference type="Proteomes" id="UP000595437"/>
    </source>
</evidence>
<dbReference type="EMBL" id="CP045899">
    <property type="protein sequence ID" value="QQP41485.1"/>
    <property type="molecule type" value="Genomic_DNA"/>
</dbReference>
<dbReference type="Proteomes" id="UP000595437">
    <property type="component" value="Chromosome 10"/>
</dbReference>
<reference evidence="2" key="1">
    <citation type="submission" date="2021-01" db="EMBL/GenBank/DDBJ databases">
        <title>Caligus Genome Assembly.</title>
        <authorList>
            <person name="Gallardo-Escarate C."/>
        </authorList>
    </citation>
    <scope>NUCLEOTIDE SEQUENCE [LARGE SCALE GENOMIC DNA]</scope>
</reference>
<sequence length="217" mass="24965">MAPPSPTILAKATKEELLNKLSEARIEASLPEETERLKDLNKDELIRELVLVQHGAVSEGGAQALKEEEPSGRKSDSSEVMLAMVMKLMQDQQEWQRTLLEVLRETEGMDLAKRENKRSNCIHLGKVEAAEEKQNVDVKKKNVGVKTKNVYKKNVGVKTKNVYVKKKNVDVKKKNVDVNNWRQLQKSEDVKKLQKSEDVKNWRHVNRKKLFSKTRDH</sequence>
<dbReference type="AlphaFoldDB" id="A0A7T8K1K1"/>
<organism evidence="1 2">
    <name type="scientific">Caligus rogercresseyi</name>
    <name type="common">Sea louse</name>
    <dbReference type="NCBI Taxonomy" id="217165"/>
    <lineage>
        <taxon>Eukaryota</taxon>
        <taxon>Metazoa</taxon>
        <taxon>Ecdysozoa</taxon>
        <taxon>Arthropoda</taxon>
        <taxon>Crustacea</taxon>
        <taxon>Multicrustacea</taxon>
        <taxon>Hexanauplia</taxon>
        <taxon>Copepoda</taxon>
        <taxon>Siphonostomatoida</taxon>
        <taxon>Caligidae</taxon>
        <taxon>Caligus</taxon>
    </lineage>
</organism>
<accession>A0A7T8K1K1</accession>
<name>A0A7T8K1K1_CALRO</name>
<keyword evidence="2" id="KW-1185">Reference proteome</keyword>
<gene>
    <name evidence="1" type="ORF">FKW44_015877</name>
</gene>
<proteinExistence type="predicted"/>
<protein>
    <submittedName>
        <fullName evidence="1">Uncharacterized protein</fullName>
    </submittedName>
</protein>
<feature type="non-terminal residue" evidence="1">
    <location>
        <position position="1"/>
    </location>
</feature>
<evidence type="ECO:0000313" key="1">
    <source>
        <dbReference type="EMBL" id="QQP41485.1"/>
    </source>
</evidence>